<keyword evidence="5 6" id="KW-0472">Membrane</keyword>
<dbReference type="GO" id="GO:0016020">
    <property type="term" value="C:membrane"/>
    <property type="evidence" value="ECO:0007669"/>
    <property type="project" value="UniProtKB-SubCell"/>
</dbReference>
<feature type="transmembrane region" description="Helical" evidence="6">
    <location>
        <begin position="366"/>
        <end position="387"/>
    </location>
</feature>
<feature type="transmembrane region" description="Helical" evidence="6">
    <location>
        <begin position="126"/>
        <end position="144"/>
    </location>
</feature>
<feature type="transmembrane region" description="Helical" evidence="6">
    <location>
        <begin position="88"/>
        <end position="106"/>
    </location>
</feature>
<feature type="transmembrane region" description="Helical" evidence="6">
    <location>
        <begin position="156"/>
        <end position="174"/>
    </location>
</feature>
<evidence type="ECO:0000256" key="2">
    <source>
        <dbReference type="ARBA" id="ARBA00004236"/>
    </source>
</evidence>
<comment type="subcellular location">
    <subcellularLocation>
        <location evidence="2">Cell membrane</location>
    </subcellularLocation>
    <subcellularLocation>
        <location evidence="1">Membrane</location>
        <topology evidence="1">Multi-pass membrane protein</topology>
    </subcellularLocation>
</comment>
<evidence type="ECO:0000256" key="3">
    <source>
        <dbReference type="ARBA" id="ARBA00022692"/>
    </source>
</evidence>
<keyword evidence="3 6" id="KW-0812">Transmembrane</keyword>
<dbReference type="InterPro" id="IPR001958">
    <property type="entry name" value="Tet-R_TetA/multi-R_MdtG-like"/>
</dbReference>
<protein>
    <submittedName>
        <fullName evidence="8">Tetracycline-efflux transporter</fullName>
    </submittedName>
</protein>
<dbReference type="Proteomes" id="UP000037460">
    <property type="component" value="Unassembled WGS sequence"/>
</dbReference>
<dbReference type="OrthoDB" id="196650at2759"/>
<dbReference type="PRINTS" id="PR01035">
    <property type="entry name" value="TCRTETA"/>
</dbReference>
<comment type="caution">
    <text evidence="8">The sequence shown here is derived from an EMBL/GenBank/DDBJ whole genome shotgun (WGS) entry which is preliminary data.</text>
</comment>
<evidence type="ECO:0000256" key="5">
    <source>
        <dbReference type="ARBA" id="ARBA00023136"/>
    </source>
</evidence>
<dbReference type="Gene3D" id="1.20.1250.20">
    <property type="entry name" value="MFS general substrate transporter like domains"/>
    <property type="match status" value="1"/>
</dbReference>
<feature type="signal peptide" evidence="7">
    <location>
        <begin position="1"/>
        <end position="15"/>
    </location>
</feature>
<dbReference type="EMBL" id="JWZX01003319">
    <property type="protein sequence ID" value="KOO21975.1"/>
    <property type="molecule type" value="Genomic_DNA"/>
</dbReference>
<proteinExistence type="predicted"/>
<evidence type="ECO:0000256" key="6">
    <source>
        <dbReference type="SAM" id="Phobius"/>
    </source>
</evidence>
<dbReference type="Pfam" id="PF07690">
    <property type="entry name" value="MFS_1"/>
    <property type="match status" value="1"/>
</dbReference>
<sequence length="420" mass="43505">MVFLHVLANALIAQALPQALRIAKNNDLVRTATALGKLGSIAALLDILITPQLGRLSDTIGRKPLLIGAPILGCLVRAAVALRPATPFLVAVKVLGGVISATYMVAMRAALADGHRDDPPTLTGRLGLVSAASGGAYAIGMYAGGELVARQLRLPYAVSASLLGILAILVCFGFRETHRPAARVPFRPKAPAVGFVRLFTSGGTLRGLCTVNALQLCTVSMGDTWQVFARQLRGWEAAQCGLFGSLTGLGGMLASLCVRSSVRLLGTRGHTLLATGCVMLTELLLGSITSPTRAFVALVPNWIGRTQTMAVAARITSVGATVGFGQGELAGDRQNLHALIKIAGPSVYGSLFALGCRLGVPALPFYFAAAVGSLAWLLVLLSPASVWKGTVASAASELPLVPPLSPGRAQNGTQPLIDPE</sequence>
<keyword evidence="4 6" id="KW-1133">Transmembrane helix</keyword>
<dbReference type="PANTHER" id="PTHR23507">
    <property type="entry name" value="ZGC:174356"/>
    <property type="match status" value="1"/>
</dbReference>
<accession>A0A0M0J6B8</accession>
<evidence type="ECO:0000256" key="4">
    <source>
        <dbReference type="ARBA" id="ARBA00022989"/>
    </source>
</evidence>
<organism evidence="8 9">
    <name type="scientific">Chrysochromulina tobinii</name>
    <dbReference type="NCBI Taxonomy" id="1460289"/>
    <lineage>
        <taxon>Eukaryota</taxon>
        <taxon>Haptista</taxon>
        <taxon>Haptophyta</taxon>
        <taxon>Prymnesiophyceae</taxon>
        <taxon>Prymnesiales</taxon>
        <taxon>Chrysochromulinaceae</taxon>
        <taxon>Chrysochromulina</taxon>
    </lineage>
</organism>
<feature type="transmembrane region" description="Helical" evidence="6">
    <location>
        <begin position="65"/>
        <end position="82"/>
    </location>
</feature>
<dbReference type="AlphaFoldDB" id="A0A0M0J6B8"/>
<dbReference type="GO" id="GO:0022857">
    <property type="term" value="F:transmembrane transporter activity"/>
    <property type="evidence" value="ECO:0007669"/>
    <property type="project" value="InterPro"/>
</dbReference>
<evidence type="ECO:0000313" key="9">
    <source>
        <dbReference type="Proteomes" id="UP000037460"/>
    </source>
</evidence>
<feature type="transmembrane region" description="Helical" evidence="6">
    <location>
        <begin position="33"/>
        <end position="53"/>
    </location>
</feature>
<feature type="chain" id="PRO_5012452609" evidence="7">
    <location>
        <begin position="16"/>
        <end position="420"/>
    </location>
</feature>
<name>A0A0M0J6B8_9EUKA</name>
<dbReference type="InterPro" id="IPR011701">
    <property type="entry name" value="MFS"/>
</dbReference>
<gene>
    <name evidence="8" type="ORF">Ctob_007890</name>
</gene>
<evidence type="ECO:0000313" key="8">
    <source>
        <dbReference type="EMBL" id="KOO21975.1"/>
    </source>
</evidence>
<reference evidence="9" key="1">
    <citation type="journal article" date="2015" name="PLoS Genet.">
        <title>Genome Sequence and Transcriptome Analyses of Chrysochromulina tobin: Metabolic Tools for Enhanced Algal Fitness in the Prominent Order Prymnesiales (Haptophyceae).</title>
        <authorList>
            <person name="Hovde B.T."/>
            <person name="Deodato C.R."/>
            <person name="Hunsperger H.M."/>
            <person name="Ryken S.A."/>
            <person name="Yost W."/>
            <person name="Jha R.K."/>
            <person name="Patterson J."/>
            <person name="Monnat R.J. Jr."/>
            <person name="Barlow S.B."/>
            <person name="Starkenburg S.R."/>
            <person name="Cattolico R.A."/>
        </authorList>
    </citation>
    <scope>NUCLEOTIDE SEQUENCE</scope>
    <source>
        <strain evidence="9">CCMP291</strain>
    </source>
</reference>
<keyword evidence="9" id="KW-1185">Reference proteome</keyword>
<dbReference type="SUPFAM" id="SSF103473">
    <property type="entry name" value="MFS general substrate transporter"/>
    <property type="match status" value="1"/>
</dbReference>
<evidence type="ECO:0000256" key="7">
    <source>
        <dbReference type="SAM" id="SignalP"/>
    </source>
</evidence>
<dbReference type="PANTHER" id="PTHR23507:SF1">
    <property type="entry name" value="FI18259P1-RELATED"/>
    <property type="match status" value="1"/>
</dbReference>
<evidence type="ECO:0000256" key="1">
    <source>
        <dbReference type="ARBA" id="ARBA00004141"/>
    </source>
</evidence>
<keyword evidence="7" id="KW-0732">Signal</keyword>
<dbReference type="InterPro" id="IPR036259">
    <property type="entry name" value="MFS_trans_sf"/>
</dbReference>